<dbReference type="Gene3D" id="1.25.40.10">
    <property type="entry name" value="Tetratricopeptide repeat domain"/>
    <property type="match status" value="1"/>
</dbReference>
<gene>
    <name evidence="5" type="ORF">VNO78_19572</name>
</gene>
<comment type="similarity">
    <text evidence="1">Belongs to the PPR family. P subfamily.</text>
</comment>
<evidence type="ECO:0000256" key="2">
    <source>
        <dbReference type="ARBA" id="ARBA00022737"/>
    </source>
</evidence>
<evidence type="ECO:0000256" key="3">
    <source>
        <dbReference type="PROSITE-ProRule" id="PRU00708"/>
    </source>
</evidence>
<dbReference type="GO" id="GO:0000213">
    <property type="term" value="F:tRNA-intron lyase activity"/>
    <property type="evidence" value="ECO:0007669"/>
    <property type="project" value="InterPro"/>
</dbReference>
<dbReference type="InterPro" id="IPR050872">
    <property type="entry name" value="PPR_P_subfamily"/>
</dbReference>
<dbReference type="PROSITE" id="PS51375">
    <property type="entry name" value="PPR"/>
    <property type="match status" value="3"/>
</dbReference>
<name>A0AAN9XGD4_PSOTE</name>
<feature type="repeat" description="PPR" evidence="3">
    <location>
        <begin position="79"/>
        <end position="109"/>
    </location>
</feature>
<proteinExistence type="inferred from homology"/>
<dbReference type="EMBL" id="JAYMYS010000005">
    <property type="protein sequence ID" value="KAK7391161.1"/>
    <property type="molecule type" value="Genomic_DNA"/>
</dbReference>
<dbReference type="Pfam" id="PF13041">
    <property type="entry name" value="PPR_2"/>
    <property type="match status" value="1"/>
</dbReference>
<comment type="caution">
    <text evidence="5">The sequence shown here is derived from an EMBL/GenBank/DDBJ whole genome shotgun (WGS) entry which is preliminary data.</text>
</comment>
<evidence type="ECO:0000313" key="5">
    <source>
        <dbReference type="EMBL" id="KAK7391161.1"/>
    </source>
</evidence>
<evidence type="ECO:0000313" key="6">
    <source>
        <dbReference type="Proteomes" id="UP001386955"/>
    </source>
</evidence>
<dbReference type="InterPro" id="IPR006678">
    <property type="entry name" value="tRNA_intron_Endonuc_N"/>
</dbReference>
<dbReference type="NCBIfam" id="TIGR00756">
    <property type="entry name" value="PPR"/>
    <property type="match status" value="3"/>
</dbReference>
<protein>
    <recommendedName>
        <fullName evidence="4">tRNA intron endonuclease N-terminal domain-containing protein</fullName>
    </recommendedName>
</protein>
<dbReference type="Proteomes" id="UP001386955">
    <property type="component" value="Unassembled WGS sequence"/>
</dbReference>
<evidence type="ECO:0000259" key="4">
    <source>
        <dbReference type="Pfam" id="PF02778"/>
    </source>
</evidence>
<evidence type="ECO:0000256" key="1">
    <source>
        <dbReference type="ARBA" id="ARBA00007626"/>
    </source>
</evidence>
<sequence length="192" mass="22239">MVENSFKPDVFMRNILLRGLCTEGMLEKAFNFFNLWISKEYSVDVVTYNTLISSLCKEGRLEEAFNLVTEVEGKKLVPDLYTYDAIVNMLTRAGRTEEAEKIMALLLESVQYFGVHLAVGAEQLDLLDKACFGRPVRTVDKDKNWFQLCFEETFYLCDSLKCLKINGSDTGPQNDEELWHYMKSQKETFPYF</sequence>
<keyword evidence="2" id="KW-0677">Repeat</keyword>
<dbReference type="PANTHER" id="PTHR46128:SF211">
    <property type="entry name" value="PENTACOTRIPEPTIDE-REPEAT REGION OF PRORP DOMAIN-CONTAINING PROTEIN"/>
    <property type="match status" value="1"/>
</dbReference>
<dbReference type="InterPro" id="IPR011990">
    <property type="entry name" value="TPR-like_helical_dom_sf"/>
</dbReference>
<feature type="repeat" description="PPR" evidence="3">
    <location>
        <begin position="44"/>
        <end position="78"/>
    </location>
</feature>
<keyword evidence="6" id="KW-1185">Reference proteome</keyword>
<dbReference type="Pfam" id="PF02778">
    <property type="entry name" value="tRNA_int_endo_N"/>
    <property type="match status" value="1"/>
</dbReference>
<feature type="repeat" description="PPR" evidence="3">
    <location>
        <begin position="9"/>
        <end position="43"/>
    </location>
</feature>
<feature type="domain" description="tRNA intron endonuclease N-terminal" evidence="4">
    <location>
        <begin position="121"/>
        <end position="179"/>
    </location>
</feature>
<accession>A0AAN9XGD4</accession>
<dbReference type="PANTHER" id="PTHR46128">
    <property type="entry name" value="MITOCHONDRIAL GROUP I INTRON SPLICING FACTOR CCM1"/>
    <property type="match status" value="1"/>
</dbReference>
<dbReference type="Pfam" id="PF12854">
    <property type="entry name" value="PPR_1"/>
    <property type="match status" value="1"/>
</dbReference>
<reference evidence="5 6" key="1">
    <citation type="submission" date="2024-01" db="EMBL/GenBank/DDBJ databases">
        <title>The genomes of 5 underutilized Papilionoideae crops provide insights into root nodulation and disease resistanc.</title>
        <authorList>
            <person name="Jiang F."/>
        </authorList>
    </citation>
    <scope>NUCLEOTIDE SEQUENCE [LARGE SCALE GENOMIC DNA]</scope>
    <source>
        <strain evidence="5">DUOXIRENSHENG_FW03</strain>
        <tissue evidence="5">Leaves</tissue>
    </source>
</reference>
<organism evidence="5 6">
    <name type="scientific">Psophocarpus tetragonolobus</name>
    <name type="common">Winged bean</name>
    <name type="synonym">Dolichos tetragonolobus</name>
    <dbReference type="NCBI Taxonomy" id="3891"/>
    <lineage>
        <taxon>Eukaryota</taxon>
        <taxon>Viridiplantae</taxon>
        <taxon>Streptophyta</taxon>
        <taxon>Embryophyta</taxon>
        <taxon>Tracheophyta</taxon>
        <taxon>Spermatophyta</taxon>
        <taxon>Magnoliopsida</taxon>
        <taxon>eudicotyledons</taxon>
        <taxon>Gunneridae</taxon>
        <taxon>Pentapetalae</taxon>
        <taxon>rosids</taxon>
        <taxon>fabids</taxon>
        <taxon>Fabales</taxon>
        <taxon>Fabaceae</taxon>
        <taxon>Papilionoideae</taxon>
        <taxon>50 kb inversion clade</taxon>
        <taxon>NPAAA clade</taxon>
        <taxon>indigoferoid/millettioid clade</taxon>
        <taxon>Phaseoleae</taxon>
        <taxon>Psophocarpus</taxon>
    </lineage>
</organism>
<dbReference type="AlphaFoldDB" id="A0AAN9XGD4"/>
<dbReference type="GO" id="GO:0006388">
    <property type="term" value="P:tRNA splicing, via endonucleolytic cleavage and ligation"/>
    <property type="evidence" value="ECO:0007669"/>
    <property type="project" value="InterPro"/>
</dbReference>
<dbReference type="InterPro" id="IPR002885">
    <property type="entry name" value="PPR_rpt"/>
</dbReference>